<comment type="caution">
    <text evidence="2">The sequence shown here is derived from an EMBL/GenBank/DDBJ whole genome shotgun (WGS) entry which is preliminary data.</text>
</comment>
<evidence type="ECO:0000313" key="3">
    <source>
        <dbReference type="Proteomes" id="UP000297716"/>
    </source>
</evidence>
<dbReference type="Proteomes" id="UP000297716">
    <property type="component" value="Unassembled WGS sequence"/>
</dbReference>
<evidence type="ECO:0000256" key="1">
    <source>
        <dbReference type="SAM" id="MobiDB-lite"/>
    </source>
</evidence>
<sequence length="218" mass="24304">MNLWETYKQSLASDSEEDLQNPMFNDRVFQAGLRALQSDQSRNSPTPPVEQPPCTQAFSSSTTSHADQFSSVQLEAPEEEQEARSANEAEDASPASDAHERQLQEPITTSADEIIASRLQTEREAIVRQVVDSLLPRIEQAAAEAAEREIDRLIESTSGETTREKIQAILVRVNELPEDDLENLFLRSEIMATALRTVLRRVELEEAVGQWEDLAPGG</sequence>
<name>A0A4Z0YH04_9PEZI</name>
<dbReference type="OrthoDB" id="4763341at2759"/>
<protein>
    <submittedName>
        <fullName evidence="2">Uncharacterized protein</fullName>
    </submittedName>
</protein>
<dbReference type="EMBL" id="SKBN01000303">
    <property type="protein sequence ID" value="TGJ79248.1"/>
    <property type="molecule type" value="Genomic_DNA"/>
</dbReference>
<reference evidence="2 3" key="1">
    <citation type="submission" date="2019-03" db="EMBL/GenBank/DDBJ databases">
        <title>Draft genome sequence of Xylaria hypoxylon DSM 108379, a ubiquitous saprotrophic-parasitic fungi on hardwood.</title>
        <authorList>
            <person name="Buettner E."/>
            <person name="Leonhardt S."/>
            <person name="Gebauer A.M."/>
            <person name="Liers C."/>
            <person name="Hofrichter M."/>
            <person name="Kellner H."/>
        </authorList>
    </citation>
    <scope>NUCLEOTIDE SEQUENCE [LARGE SCALE GENOMIC DNA]</scope>
    <source>
        <strain evidence="2 3">DSM 108379</strain>
    </source>
</reference>
<organism evidence="2 3">
    <name type="scientific">Xylaria hypoxylon</name>
    <dbReference type="NCBI Taxonomy" id="37992"/>
    <lineage>
        <taxon>Eukaryota</taxon>
        <taxon>Fungi</taxon>
        <taxon>Dikarya</taxon>
        <taxon>Ascomycota</taxon>
        <taxon>Pezizomycotina</taxon>
        <taxon>Sordariomycetes</taxon>
        <taxon>Xylariomycetidae</taxon>
        <taxon>Xylariales</taxon>
        <taxon>Xylariaceae</taxon>
        <taxon>Xylaria</taxon>
    </lineage>
</organism>
<dbReference type="AlphaFoldDB" id="A0A4Z0YH04"/>
<feature type="region of interest" description="Disordered" evidence="1">
    <location>
        <begin position="31"/>
        <end position="109"/>
    </location>
</feature>
<accession>A0A4Z0YH04</accession>
<evidence type="ECO:0000313" key="2">
    <source>
        <dbReference type="EMBL" id="TGJ79248.1"/>
    </source>
</evidence>
<keyword evidence="3" id="KW-1185">Reference proteome</keyword>
<gene>
    <name evidence="2" type="ORF">E0Z10_g9516</name>
</gene>
<proteinExistence type="predicted"/>
<feature type="compositionally biased region" description="Polar residues" evidence="1">
    <location>
        <begin position="53"/>
        <end position="73"/>
    </location>
</feature>